<proteinExistence type="inferred from homology"/>
<evidence type="ECO:0000313" key="13">
    <source>
        <dbReference type="Proteomes" id="UP001220324"/>
    </source>
</evidence>
<evidence type="ECO:0000256" key="2">
    <source>
        <dbReference type="ARBA" id="ARBA00006375"/>
    </source>
</evidence>
<evidence type="ECO:0000256" key="3">
    <source>
        <dbReference type="ARBA" id="ARBA00022448"/>
    </source>
</evidence>
<reference evidence="12 13" key="1">
    <citation type="journal article" date="2023" name="IMA Fungus">
        <title>Comparative genomic study of the Penicillium genus elucidates a diverse pangenome and 15 lateral gene transfer events.</title>
        <authorList>
            <person name="Petersen C."/>
            <person name="Sorensen T."/>
            <person name="Nielsen M.R."/>
            <person name="Sondergaard T.E."/>
            <person name="Sorensen J.L."/>
            <person name="Fitzpatrick D.A."/>
            <person name="Frisvad J.C."/>
            <person name="Nielsen K.L."/>
        </authorList>
    </citation>
    <scope>NUCLEOTIDE SEQUENCE [LARGE SCALE GENOMIC DNA]</scope>
    <source>
        <strain evidence="12 13">IBT 35679</strain>
    </source>
</reference>
<organism evidence="12 13">
    <name type="scientific">Penicillium frequentans</name>
    <dbReference type="NCBI Taxonomy" id="3151616"/>
    <lineage>
        <taxon>Eukaryota</taxon>
        <taxon>Fungi</taxon>
        <taxon>Dikarya</taxon>
        <taxon>Ascomycota</taxon>
        <taxon>Pezizomycotina</taxon>
        <taxon>Eurotiomycetes</taxon>
        <taxon>Eurotiomycetidae</taxon>
        <taxon>Eurotiales</taxon>
        <taxon>Aspergillaceae</taxon>
        <taxon>Penicillium</taxon>
    </lineage>
</organism>
<comment type="similarity">
    <text evidence="2 10">Belongs to the mitochondrial carrier (TC 2.A.29) family.</text>
</comment>
<keyword evidence="5" id="KW-0677">Repeat</keyword>
<keyword evidence="4 9" id="KW-0812">Transmembrane</keyword>
<gene>
    <name evidence="12" type="ORF">N7494_006180</name>
</gene>
<evidence type="ECO:0000256" key="8">
    <source>
        <dbReference type="ARBA" id="ARBA00023136"/>
    </source>
</evidence>
<evidence type="ECO:0000256" key="1">
    <source>
        <dbReference type="ARBA" id="ARBA00004141"/>
    </source>
</evidence>
<dbReference type="Pfam" id="PF00153">
    <property type="entry name" value="Mito_carr"/>
    <property type="match status" value="3"/>
</dbReference>
<dbReference type="SUPFAM" id="SSF103506">
    <property type="entry name" value="Mitochondrial carrier"/>
    <property type="match status" value="1"/>
</dbReference>
<keyword evidence="13" id="KW-1185">Reference proteome</keyword>
<evidence type="ECO:0000256" key="10">
    <source>
        <dbReference type="RuleBase" id="RU000488"/>
    </source>
</evidence>
<dbReference type="Gene3D" id="1.50.40.10">
    <property type="entry name" value="Mitochondrial carrier domain"/>
    <property type="match status" value="1"/>
</dbReference>
<keyword evidence="8 9" id="KW-0472">Membrane</keyword>
<dbReference type="EMBL" id="JAQIZZ010000005">
    <property type="protein sequence ID" value="KAJ5541104.1"/>
    <property type="molecule type" value="Genomic_DNA"/>
</dbReference>
<evidence type="ECO:0000256" key="9">
    <source>
        <dbReference type="PROSITE-ProRule" id="PRU00282"/>
    </source>
</evidence>
<evidence type="ECO:0000313" key="12">
    <source>
        <dbReference type="EMBL" id="KAJ5541104.1"/>
    </source>
</evidence>
<protein>
    <submittedName>
        <fullName evidence="12">Mitochondrial carrier domain-containing protein</fullName>
    </submittedName>
</protein>
<keyword evidence="6" id="KW-0496">Mitochondrion</keyword>
<evidence type="ECO:0000256" key="7">
    <source>
        <dbReference type="ARBA" id="ARBA00022989"/>
    </source>
</evidence>
<evidence type="ECO:0000256" key="5">
    <source>
        <dbReference type="ARBA" id="ARBA00022737"/>
    </source>
</evidence>
<comment type="caution">
    <text evidence="12">The sequence shown here is derived from an EMBL/GenBank/DDBJ whole genome shotgun (WGS) entry which is preliminary data.</text>
</comment>
<sequence length="307" mass="33022">MTVTTLSIFLASTVASLSLDCLLHPLDTIKTRIQSRQYVGSFRAPKTSILGDTRILRGLYQGIGPVLVTSFPSAGVFFFTYENIRSRLALASEGPEPTNSTLILSDICASSVAEVAACLIYAPTELLKQNAQVALSPSTKKTSLAIHQQPSTSRGQPLAAVLKSVGGPTKLWKGYWALLAHNLPWTLIQMPVYEALRRHMPRSESQAKKNGTFEIMANASICAAISGGITGFVTAPLDVIKTRVNLDSSEQTSSGGKRVVRATQSIIKAEGLRGLYRGCGINSFMAIFGCGLYFGLYEGGKQWLGDD</sequence>
<keyword evidence="7" id="KW-1133">Transmembrane helix</keyword>
<feature type="repeat" description="Solcar" evidence="9">
    <location>
        <begin position="3"/>
        <end position="87"/>
    </location>
</feature>
<keyword evidence="6" id="KW-0999">Mitochondrion inner membrane</keyword>
<dbReference type="AlphaFoldDB" id="A0AAD6CVV1"/>
<dbReference type="PANTHER" id="PTHR45667">
    <property type="entry name" value="S-ADENOSYLMETHIONINE MITOCHONDRIAL CARRIER PROTEIN"/>
    <property type="match status" value="1"/>
</dbReference>
<name>A0AAD6CVV1_9EURO</name>
<keyword evidence="3 10" id="KW-0813">Transport</keyword>
<evidence type="ECO:0000256" key="6">
    <source>
        <dbReference type="ARBA" id="ARBA00022792"/>
    </source>
</evidence>
<feature type="repeat" description="Solcar" evidence="9">
    <location>
        <begin position="101"/>
        <end position="199"/>
    </location>
</feature>
<dbReference type="Proteomes" id="UP001220324">
    <property type="component" value="Unassembled WGS sequence"/>
</dbReference>
<dbReference type="InterPro" id="IPR023395">
    <property type="entry name" value="MCP_dom_sf"/>
</dbReference>
<feature type="signal peptide" evidence="11">
    <location>
        <begin position="1"/>
        <end position="16"/>
    </location>
</feature>
<dbReference type="PROSITE" id="PS50920">
    <property type="entry name" value="SOLCAR"/>
    <property type="match status" value="3"/>
</dbReference>
<evidence type="ECO:0000256" key="4">
    <source>
        <dbReference type="ARBA" id="ARBA00022692"/>
    </source>
</evidence>
<dbReference type="InterPro" id="IPR018108">
    <property type="entry name" value="MCP_transmembrane"/>
</dbReference>
<accession>A0AAD6CVV1</accession>
<dbReference type="GO" id="GO:0016020">
    <property type="term" value="C:membrane"/>
    <property type="evidence" value="ECO:0007669"/>
    <property type="project" value="UniProtKB-SubCell"/>
</dbReference>
<feature type="repeat" description="Solcar" evidence="9">
    <location>
        <begin position="214"/>
        <end position="303"/>
    </location>
</feature>
<comment type="subcellular location">
    <subcellularLocation>
        <location evidence="1">Membrane</location>
        <topology evidence="1">Multi-pass membrane protein</topology>
    </subcellularLocation>
</comment>
<evidence type="ECO:0000256" key="11">
    <source>
        <dbReference type="SAM" id="SignalP"/>
    </source>
</evidence>
<feature type="chain" id="PRO_5041989066" evidence="11">
    <location>
        <begin position="17"/>
        <end position="307"/>
    </location>
</feature>
<keyword evidence="11" id="KW-0732">Signal</keyword>